<dbReference type="Gene3D" id="1.10.100.10">
    <property type="entry name" value="Insulin-like"/>
    <property type="match status" value="1"/>
</dbReference>
<protein>
    <submittedName>
        <fullName evidence="1">Wee1 kinase 2</fullName>
    </submittedName>
</protein>
<sequence>MMKILCLVLLLGVFTIESEAWGPRIRVPRIRLPRIRVPRIPTPRIRLPRIRLPRIRLPRIRIRVPKPNIGKIWDKASNAFKSIYKTVCGDQKKRDCGYSLVTRVQGVCNGQSCLKQNFKFGKRSIDPKTFNEQLLMNDNVAKYELSRSKRQALFYIRLALKGGAIYNQCCRKACRDVDIVKYCI</sequence>
<dbReference type="SUPFAM" id="SSF56994">
    <property type="entry name" value="Insulin-like"/>
    <property type="match status" value="1"/>
</dbReference>
<dbReference type="InterPro" id="IPR036438">
    <property type="entry name" value="Insulin-like_sf"/>
</dbReference>
<name>A0A7D9IY35_PARCT</name>
<dbReference type="Proteomes" id="UP001152795">
    <property type="component" value="Unassembled WGS sequence"/>
</dbReference>
<organism evidence="1 2">
    <name type="scientific">Paramuricea clavata</name>
    <name type="common">Red gorgonian</name>
    <name type="synonym">Violescent sea-whip</name>
    <dbReference type="NCBI Taxonomy" id="317549"/>
    <lineage>
        <taxon>Eukaryota</taxon>
        <taxon>Metazoa</taxon>
        <taxon>Cnidaria</taxon>
        <taxon>Anthozoa</taxon>
        <taxon>Octocorallia</taxon>
        <taxon>Malacalcyonacea</taxon>
        <taxon>Plexauridae</taxon>
        <taxon>Paramuricea</taxon>
    </lineage>
</organism>
<reference evidence="1" key="1">
    <citation type="submission" date="2020-04" db="EMBL/GenBank/DDBJ databases">
        <authorList>
            <person name="Alioto T."/>
            <person name="Alioto T."/>
            <person name="Gomez Garrido J."/>
        </authorList>
    </citation>
    <scope>NUCLEOTIDE SEQUENCE</scope>
    <source>
        <strain evidence="1">A484AB</strain>
    </source>
</reference>
<evidence type="ECO:0000313" key="2">
    <source>
        <dbReference type="Proteomes" id="UP001152795"/>
    </source>
</evidence>
<accession>A0A7D9IY35</accession>
<dbReference type="AlphaFoldDB" id="A0A7D9IY35"/>
<keyword evidence="1" id="KW-0808">Transferase</keyword>
<keyword evidence="1" id="KW-0418">Kinase</keyword>
<proteinExistence type="predicted"/>
<comment type="caution">
    <text evidence="1">The sequence shown here is derived from an EMBL/GenBank/DDBJ whole genome shotgun (WGS) entry which is preliminary data.</text>
</comment>
<dbReference type="GO" id="GO:0016301">
    <property type="term" value="F:kinase activity"/>
    <property type="evidence" value="ECO:0007669"/>
    <property type="project" value="UniProtKB-KW"/>
</dbReference>
<evidence type="ECO:0000313" key="1">
    <source>
        <dbReference type="EMBL" id="CAB4015911.1"/>
    </source>
</evidence>
<dbReference type="EMBL" id="CACRXK020008895">
    <property type="protein sequence ID" value="CAB4015911.1"/>
    <property type="molecule type" value="Genomic_DNA"/>
</dbReference>
<keyword evidence="2" id="KW-1185">Reference proteome</keyword>
<gene>
    <name evidence="1" type="ORF">PACLA_8A000373</name>
</gene>